<comment type="caution">
    <text evidence="1">The sequence shown here is derived from an EMBL/GenBank/DDBJ whole genome shotgun (WGS) entry which is preliminary data.</text>
</comment>
<evidence type="ECO:0000313" key="2">
    <source>
        <dbReference type="Proteomes" id="UP000689195"/>
    </source>
</evidence>
<accession>A0A8S1VS63</accession>
<proteinExistence type="predicted"/>
<protein>
    <submittedName>
        <fullName evidence="1">Uncharacterized protein</fullName>
    </submittedName>
</protein>
<organism evidence="1 2">
    <name type="scientific">Paramecium pentaurelia</name>
    <dbReference type="NCBI Taxonomy" id="43138"/>
    <lineage>
        <taxon>Eukaryota</taxon>
        <taxon>Sar</taxon>
        <taxon>Alveolata</taxon>
        <taxon>Ciliophora</taxon>
        <taxon>Intramacronucleata</taxon>
        <taxon>Oligohymenophorea</taxon>
        <taxon>Peniculida</taxon>
        <taxon>Parameciidae</taxon>
        <taxon>Paramecium</taxon>
    </lineage>
</organism>
<dbReference type="EMBL" id="CAJJDO010000072">
    <property type="protein sequence ID" value="CAD8179667.1"/>
    <property type="molecule type" value="Genomic_DNA"/>
</dbReference>
<reference evidence="1" key="1">
    <citation type="submission" date="2021-01" db="EMBL/GenBank/DDBJ databases">
        <authorList>
            <consortium name="Genoscope - CEA"/>
            <person name="William W."/>
        </authorList>
    </citation>
    <scope>NUCLEOTIDE SEQUENCE</scope>
</reference>
<gene>
    <name evidence="1" type="ORF">PPENT_87.1.T0720157</name>
</gene>
<dbReference type="Proteomes" id="UP000689195">
    <property type="component" value="Unassembled WGS sequence"/>
</dbReference>
<name>A0A8S1VS63_9CILI</name>
<keyword evidence="2" id="KW-1185">Reference proteome</keyword>
<dbReference type="AlphaFoldDB" id="A0A8S1VS63"/>
<dbReference type="OrthoDB" id="297408at2759"/>
<evidence type="ECO:0000313" key="1">
    <source>
        <dbReference type="EMBL" id="CAD8179667.1"/>
    </source>
</evidence>
<sequence>MLKLKFLFSSFKSKYKLYKERIFTLQTSFEQCQSLPQLNSLMQAFLNEKIYDQIMPMKLSDSSAIYNRLKQEIESIQNTDDLLFENMIKFLEMQFQKPNFNEYIDWLKSQPINNEYQFILLIQFYSGLIVNDKEIYEEFKKQKHQFNTILIQVMEYCINKKKLPQLKSDKIDQLREYLNSDNNSLKSYALLFLSQYDTSITNYPHATCHPEILLQFLQQSELSDHQLKYVISQIYQGINSWHLYYLAQLFVQLNKFKPSPLFLDLIQKVYVERVLDQEGNYQFDFRILKNFIQVAQKNEAFKDYKIYMQLLKRVVLMSKETNFNEKTLENIIRSVYFSLRELCIENETIFDEIPQYIMSEELIELKKFLEEWLEKSMILESLSIVNLFKLNIPQGFCEKYLNTMQIQEKHLRAIIRLLNQSNQFQLNERTCEMLVNLINRFKIDYLKYLQPNNLQIYPHNLIRQIVKAIINNSNDESVIEFIYKHVQQLQNNKSIYEEIGLDFQYIAPYIKFQIEAEFTAKVDFDQLSKWLQIYNILAPFEDEIINKIKECLPKFTPSQISNLLSSCDQLRDKFKDFDKIHELKGQNNYIDVYLNQKGNLPKSIQTIDDIILANSKCLDMTYYKSKKIKQELLKKLQEINEIPNSKQAYELLMGWRASDFNIDTFESLIRIVKDQIMNYDFHHTHKLISKLIQQYQLHPGVLYKAYQKLQNVLTSNFKDSKDKVSIIKLAIILKRIYPTLTIELTKQEDEECQFVNQIIENIYFNKGNVITEIKPFMSPYNQFYPYICKNLNEFTKNFVTFQDNLNVAIPAYIQGVKLQFKLQELIKELEKPSISALQQLKLACLIANIEKNDFLKRQLKQNFSHIDPSTNYLFQDDLIICFDVMNKLFPNEGMGKKLELLVINAYESFYEPTLIYLFTEHLLTSRSISIIEDRIIKWKI</sequence>